<dbReference type="KEGG" id="tdu:QJT80_06650"/>
<dbReference type="AlphaFoldDB" id="A0AA95HCD4"/>
<dbReference type="PANTHER" id="PTHR38776">
    <property type="entry name" value="MLTA-INTERACTING PROTEIN-RELATED"/>
    <property type="match status" value="1"/>
</dbReference>
<sequence length="285" mass="31411">MKLQFISIMLVSCLSISAYAETSTVKTSKTLVKQTSISKTLSTKTSTVTKAVPAANLFKSPISYLRNKQWDIGLVATATQTPYVGGDMVVSARPIARAADGFDIPGVSWSFSKQPKREIYLGAALDEWDHKRGDSAQLKDMHDLKQAANVRLGATWKQPKGVTNLEIGQDVRAHKGQQAKVRFTYNPEPYEAQLRPYVEGQWLSSKMADYYVGVNADEAKAGRPSYEAGNAFALKAGLKYERPLTQRITLNAGLDGTTYSKEITDSPIIARDVVWGTYAGATYRW</sequence>
<evidence type="ECO:0000256" key="1">
    <source>
        <dbReference type="ARBA" id="ARBA00004442"/>
    </source>
</evidence>
<accession>A0AA95HCD4</accession>
<evidence type="ECO:0000256" key="3">
    <source>
        <dbReference type="ARBA" id="ARBA00022729"/>
    </source>
</evidence>
<keyword evidence="4" id="KW-0472">Membrane</keyword>
<reference evidence="7" key="2">
    <citation type="submission" date="2023-04" db="EMBL/GenBank/DDBJ databases">
        <authorList>
            <person name="Beletskiy A.V."/>
            <person name="Mardanov A.V."/>
            <person name="Ravin N.V."/>
        </authorList>
    </citation>
    <scope>NUCLEOTIDE SEQUENCE</scope>
    <source>
        <strain evidence="7">GKL-01</strain>
    </source>
</reference>
<comment type="subcellular location">
    <subcellularLocation>
        <location evidence="1">Cell outer membrane</location>
    </subcellularLocation>
</comment>
<proteinExistence type="inferred from homology"/>
<feature type="signal peptide" evidence="6">
    <location>
        <begin position="1"/>
        <end position="20"/>
    </location>
</feature>
<keyword evidence="5" id="KW-0998">Cell outer membrane</keyword>
<dbReference type="InterPro" id="IPR010583">
    <property type="entry name" value="MipA"/>
</dbReference>
<dbReference type="EMBL" id="CP124755">
    <property type="protein sequence ID" value="WGZ92156.1"/>
    <property type="molecule type" value="Genomic_DNA"/>
</dbReference>
<evidence type="ECO:0000256" key="4">
    <source>
        <dbReference type="ARBA" id="ARBA00023136"/>
    </source>
</evidence>
<evidence type="ECO:0000256" key="5">
    <source>
        <dbReference type="ARBA" id="ARBA00023237"/>
    </source>
</evidence>
<dbReference type="Pfam" id="PF06629">
    <property type="entry name" value="MipA"/>
    <property type="match status" value="1"/>
</dbReference>
<comment type="similarity">
    <text evidence="2">Belongs to the MipA/OmpV family.</text>
</comment>
<dbReference type="Proteomes" id="UP001300672">
    <property type="component" value="Chromosome"/>
</dbReference>
<gene>
    <name evidence="7" type="ORF">QJT80_06650</name>
</gene>
<keyword evidence="3 6" id="KW-0732">Signal</keyword>
<name>A0AA95HCD4_9GAMM</name>
<organism evidence="7">
    <name type="scientific">Candidatus Thiocaldithrix dubininis</name>
    <dbReference type="NCBI Taxonomy" id="3080823"/>
    <lineage>
        <taxon>Bacteria</taxon>
        <taxon>Pseudomonadati</taxon>
        <taxon>Pseudomonadota</taxon>
        <taxon>Gammaproteobacteria</taxon>
        <taxon>Thiotrichales</taxon>
        <taxon>Thiotrichaceae</taxon>
        <taxon>Candidatus Thiocaldithrix</taxon>
    </lineage>
</organism>
<evidence type="ECO:0000256" key="2">
    <source>
        <dbReference type="ARBA" id="ARBA00005722"/>
    </source>
</evidence>
<dbReference type="PANTHER" id="PTHR38776:SF1">
    <property type="entry name" value="MLTA-INTERACTING PROTEIN-RELATED"/>
    <property type="match status" value="1"/>
</dbReference>
<evidence type="ECO:0000313" key="7">
    <source>
        <dbReference type="EMBL" id="WGZ92156.1"/>
    </source>
</evidence>
<evidence type="ECO:0000256" key="6">
    <source>
        <dbReference type="SAM" id="SignalP"/>
    </source>
</evidence>
<reference evidence="7" key="1">
    <citation type="journal article" date="2023" name="Int. J. Mol. Sci.">
        <title>Metagenomics Revealed a New Genus 'Candidatus Thiocaldithrix dubininis' gen. nov., sp. nov. and a New Species 'Candidatus Thiothrix putei' sp. nov. in the Family Thiotrichaceae, Some Members of Which Have Traits of Both Na+- and H+-Motive Energetics.</title>
        <authorList>
            <person name="Ravin N.V."/>
            <person name="Muntyan M.S."/>
            <person name="Smolyakov D.D."/>
            <person name="Rudenko T.S."/>
            <person name="Beletsky A.V."/>
            <person name="Mardanov A.V."/>
            <person name="Grabovich M.Y."/>
        </authorList>
    </citation>
    <scope>NUCLEOTIDE SEQUENCE</scope>
    <source>
        <strain evidence="7">GKL-01</strain>
    </source>
</reference>
<feature type="chain" id="PRO_5041735356" evidence="6">
    <location>
        <begin position="21"/>
        <end position="285"/>
    </location>
</feature>
<dbReference type="GO" id="GO:0009279">
    <property type="term" value="C:cell outer membrane"/>
    <property type="evidence" value="ECO:0007669"/>
    <property type="project" value="UniProtKB-SubCell"/>
</dbReference>
<protein>
    <submittedName>
        <fullName evidence="7">MipA/OmpV family protein</fullName>
    </submittedName>
</protein>